<dbReference type="PANTHER" id="PTHR46832:SF1">
    <property type="entry name" value="5'-METHYLTHIOADENOSINE_S-ADENOSYLHOMOCYSTEINE NUCLEOSIDASE"/>
    <property type="match status" value="1"/>
</dbReference>
<evidence type="ECO:0000313" key="3">
    <source>
        <dbReference type="EMBL" id="WBO83301.1"/>
    </source>
</evidence>
<dbReference type="RefSeq" id="WP_270125680.1">
    <property type="nucleotide sequence ID" value="NZ_CP115396.1"/>
</dbReference>
<gene>
    <name evidence="3" type="ORF">O9Z63_13025</name>
</gene>
<dbReference type="Proteomes" id="UP001211872">
    <property type="component" value="Chromosome"/>
</dbReference>
<evidence type="ECO:0000259" key="1">
    <source>
        <dbReference type="Pfam" id="PF01048"/>
    </source>
</evidence>
<organism evidence="3 4">
    <name type="scientific">Hymenobacter yonginensis</name>
    <dbReference type="NCBI Taxonomy" id="748197"/>
    <lineage>
        <taxon>Bacteria</taxon>
        <taxon>Pseudomonadati</taxon>
        <taxon>Bacteroidota</taxon>
        <taxon>Cytophagia</taxon>
        <taxon>Cytophagales</taxon>
        <taxon>Hymenobacteraceae</taxon>
        <taxon>Hymenobacter</taxon>
    </lineage>
</organism>
<feature type="domain" description="Nucleoside phosphorylase" evidence="1">
    <location>
        <begin position="776"/>
        <end position="1011"/>
    </location>
</feature>
<protein>
    <submittedName>
        <fullName evidence="3">Effector-associated domain EAD1-containing protein</fullName>
    </submittedName>
</protein>
<dbReference type="PANTHER" id="PTHR46832">
    <property type="entry name" value="5'-METHYLTHIOADENOSINE/S-ADENOSYLHOMOCYSTEINE NUCLEOSIDASE"/>
    <property type="match status" value="1"/>
</dbReference>
<dbReference type="Gene3D" id="3.40.50.1580">
    <property type="entry name" value="Nucleoside phosphorylase domain"/>
    <property type="match status" value="1"/>
</dbReference>
<dbReference type="Pfam" id="PF01048">
    <property type="entry name" value="PNP_UDP_1"/>
    <property type="match status" value="1"/>
</dbReference>
<dbReference type="InterPro" id="IPR045430">
    <property type="entry name" value="EAD1"/>
</dbReference>
<dbReference type="InterPro" id="IPR000845">
    <property type="entry name" value="Nucleoside_phosphorylase_d"/>
</dbReference>
<dbReference type="EMBL" id="CP115396">
    <property type="protein sequence ID" value="WBO83301.1"/>
    <property type="molecule type" value="Genomic_DNA"/>
</dbReference>
<accession>A0ABY7PJ05</accession>
<feature type="domain" description="Effector-associated" evidence="2">
    <location>
        <begin position="1058"/>
        <end position="1137"/>
    </location>
</feature>
<evidence type="ECO:0000259" key="2">
    <source>
        <dbReference type="Pfam" id="PF19955"/>
    </source>
</evidence>
<dbReference type="CDD" id="cd09008">
    <property type="entry name" value="MTAN"/>
    <property type="match status" value="1"/>
</dbReference>
<proteinExistence type="predicted"/>
<dbReference type="Pfam" id="PF19955">
    <property type="entry name" value="EAD1"/>
    <property type="match status" value="1"/>
</dbReference>
<keyword evidence="4" id="KW-1185">Reference proteome</keyword>
<evidence type="ECO:0000313" key="4">
    <source>
        <dbReference type="Proteomes" id="UP001211872"/>
    </source>
</evidence>
<dbReference type="Pfam" id="PF20012">
    <property type="entry name" value="GAP1-N1"/>
    <property type="match status" value="1"/>
</dbReference>
<dbReference type="InterPro" id="IPR035994">
    <property type="entry name" value="Nucleoside_phosphorylase_sf"/>
</dbReference>
<dbReference type="SUPFAM" id="SSF53167">
    <property type="entry name" value="Purine and uridine phosphorylases"/>
    <property type="match status" value="1"/>
</dbReference>
<sequence>MPAAPVIIQQAYYGAVRGTSHGYLASSTSLSEQLQNFLPGFTDRPGNDVIPPGISSYLSAATTAGYFLLSRTWPDVATARSGMVFTHVLLLPLEAVPSLPDLGAVLSLLLPVLPAAANRTNLAPVSFLPAERIELPLAPVSGSLQQVGEQLFSGVPSVAVIAEPEQMEALLVRLWNGMLPSLRPLLTWATRFSPPASETVSSLLIGVPPVVAGRWSGRSLITIADADPVSDLSPQEHLLWNAAEATPFRVFLDVLEVAPVQFRALTQYERAFTNYGRLAELPATEMMSLARDVAVLQPAPSKGVSVKAAVLQCVAKVIATTPEPPLRMLRKFSLRPFADASALEAAVATRVKNLLTAATSSDDAITETFDLDTGPNAAENQQWLRTGIDATLAALLRQPTPTLTRAWWLGVQHYDDTRKKLLATLASAPETASLLAATVPAVLDKVVAEPLLALSRKRGWWELHAAVAAVTLPPAEALQRQVAAESTHRSHTSPHVAKLAQTVADDDLLDLALATDNSQLMELAGVACVRRPSLLASLDLAQRAWRQIWECAVHHSTRLTAGLTTPAATVDAYLGLLVENPTDSFPLLPLIAKSSFANVLHHPQRPALWSLLPSAFRPAFLLATANALIVELVRGQHPQLIESTLRQEVQKPTFTTRLLYTYRADPTAVLAVQAVCDNLTDYYLADYVANLTVIDSRAAVALGRLINSKRWSQSAQKVADKAKYQKHFHLALAECESQLGGWKHLFTSLFTGGADYKSSTLVPPTQLSPSNMSTEVLIMTALGLEFNAVQQILTETQPTRHPETGTRYTRGIFNHNERKFSVALAESGAGNVDAAQATERALSYFKPRYAFFVGVGGGIKDVNLGDVVASSEILHYEGGKDGEEYKSRIKTHSGAHELTELAKFIANNKMWQHRLGPANDYKAEVKPIAAGEKVVASNRSATFKLIAQSVSQAIAVEMEGYGFLAPVHSHHAKGIVIRGISDLLVNKTASDQAGWQPIAAANAAAFAAEMLARLLDDQISTNTIAQVAPVAAHPQSEVVVINALSAADTLAELLVSAPSRGKLSAILADLYERGPEERQVWKRAGGRVGFLKQTDDGDTQWHHALENLAKGGSNTITIRSLLETVKTDFPSSPVMQHYYGLL</sequence>
<reference evidence="3 4" key="1">
    <citation type="journal article" date="2011" name="Int. J. Syst. Evol. Microbiol.">
        <title>Hymenobacter yonginensis sp. nov., isolated from a mesotrophic artificial lake.</title>
        <authorList>
            <person name="Joung Y."/>
            <person name="Cho S.H."/>
            <person name="Kim H."/>
            <person name="Kim S.B."/>
            <person name="Joh K."/>
        </authorList>
    </citation>
    <scope>NUCLEOTIDE SEQUENCE [LARGE SCALE GENOMIC DNA]</scope>
    <source>
        <strain evidence="3 4">KCTC 22745</strain>
    </source>
</reference>
<name>A0ABY7PJ05_9BACT</name>